<proteinExistence type="predicted"/>
<name>A0ACB9L5L1_9MYRT</name>
<reference evidence="2" key="1">
    <citation type="journal article" date="2023" name="Front. Plant Sci.">
        <title>Chromosomal-level genome assembly of Melastoma candidum provides insights into trichome evolution.</title>
        <authorList>
            <person name="Zhong Y."/>
            <person name="Wu W."/>
            <person name="Sun C."/>
            <person name="Zou P."/>
            <person name="Liu Y."/>
            <person name="Dai S."/>
            <person name="Zhou R."/>
        </authorList>
    </citation>
    <scope>NUCLEOTIDE SEQUENCE [LARGE SCALE GENOMIC DNA]</scope>
</reference>
<gene>
    <name evidence="1" type="ORF">MLD38_040309</name>
</gene>
<dbReference type="Proteomes" id="UP001057402">
    <property type="component" value="Chromosome 12"/>
</dbReference>
<evidence type="ECO:0000313" key="1">
    <source>
        <dbReference type="EMBL" id="KAI4304845.1"/>
    </source>
</evidence>
<comment type="caution">
    <text evidence="1">The sequence shown here is derived from an EMBL/GenBank/DDBJ whole genome shotgun (WGS) entry which is preliminary data.</text>
</comment>
<dbReference type="EMBL" id="CM042891">
    <property type="protein sequence ID" value="KAI4304845.1"/>
    <property type="molecule type" value="Genomic_DNA"/>
</dbReference>
<sequence length="971" mass="109282">MPTTRRSSAASGSPSLNNTRDEGDSFIQLNSRRSTLRKRPSSESPSQTPRRRKIMKEAAPLVSPSEDVDEEDVVVLPPAADQAGGSSLRRCSRSLDVLSMSSRVERPSSNGKRREGEKAVKETVAPAVDEVTSEDDFFEVEEAVAGFEEEDTEGGEDFLDAVPKCRVGATRKSVEGEDAGCSFIGQPIDEKEAKKRWPKRYQGKASKGERKVTDVNGSKDDVDEEVIQAKRHFSEAKVDGVIFKLHDDAYVKAGDGEDDYICNIIELFEAVDGCLYFCAQWFYRACDTVIKQLSNLIDEKRVFFSEICDDNPLDCLVKKLKIIRLPLHASVEEKRTKLHGYDYYCDTMYLLPYSTFMNLPSGGEIDSLESASTISSEVSDIATSNGEVNSSTSLNDEKTEIRLLDIYSGCGAMSTGLSLGANFAGSNLSTKWAVDLNEYACESLKLNHPGTEVRNETAENFLSVLKDWRRLCKTFGLIENDGLEPLFDELLDVGDDDEVSDDKSDEDEVDNEKIFEVEKILAIRHGDPEDRKKRGLYFKVAWKGYGEDEHSWESMNGLKNSPLRIKEFVLHGYNSHVLPLPGDVDVICGGPPCQGISGFNRFRDKNNPLADEKNKQLVVFMEIVEYLKPRFVLMENVVDLLKFASGYLGRYALARLVGMNYQTRMGMMAAGAYGLAQFRMRVFLWGALPTERLPQFPLPTHDVVNRGVIPLEFEMHTVAYDEGQDQQLEKKLLLEDAISDLPAVGTYEKRDEMPYDMDPKTEFQHFIRLSKEEMMGFPAKTTSKRLLYDHRPLALNDDDYERVCRIPKKKGANFRDLPGVHVRPDNKVEWDPDVPRVCLKSGKPLVPDYAMSFVDGHSTKPFGRLWWDQTVPTVVTRAEPHNQAILHPEQDRVLSIRENARLQGFPDYYKLCGPIKQRYIQVGNAVAVPVGRALGYALARALQKNCGEEPLLKLPADYIRVGGFHRSSEFR</sequence>
<protein>
    <submittedName>
        <fullName evidence="1">Uncharacterized protein</fullName>
    </submittedName>
</protein>
<accession>A0ACB9L5L1</accession>
<evidence type="ECO:0000313" key="2">
    <source>
        <dbReference type="Proteomes" id="UP001057402"/>
    </source>
</evidence>
<keyword evidence="2" id="KW-1185">Reference proteome</keyword>
<organism evidence="1 2">
    <name type="scientific">Melastoma candidum</name>
    <dbReference type="NCBI Taxonomy" id="119954"/>
    <lineage>
        <taxon>Eukaryota</taxon>
        <taxon>Viridiplantae</taxon>
        <taxon>Streptophyta</taxon>
        <taxon>Embryophyta</taxon>
        <taxon>Tracheophyta</taxon>
        <taxon>Spermatophyta</taxon>
        <taxon>Magnoliopsida</taxon>
        <taxon>eudicotyledons</taxon>
        <taxon>Gunneridae</taxon>
        <taxon>Pentapetalae</taxon>
        <taxon>rosids</taxon>
        <taxon>malvids</taxon>
        <taxon>Myrtales</taxon>
        <taxon>Melastomataceae</taxon>
        <taxon>Melastomatoideae</taxon>
        <taxon>Melastomateae</taxon>
        <taxon>Melastoma</taxon>
    </lineage>
</organism>